<dbReference type="FunFam" id="3.10.20.90:FF:000093">
    <property type="entry name" value="NSFL1 (P97) cofactor (P47)"/>
    <property type="match status" value="1"/>
</dbReference>
<dbReference type="GO" id="GO:0061025">
    <property type="term" value="P:membrane fusion"/>
    <property type="evidence" value="ECO:0007669"/>
    <property type="project" value="TreeGrafter"/>
</dbReference>
<dbReference type="Pfam" id="PF14555">
    <property type="entry name" value="UBA_4"/>
    <property type="match status" value="1"/>
</dbReference>
<dbReference type="FunFam" id="3.30.420.210:FF:000001">
    <property type="entry name" value="NSFL1 (P97) cofactor (P47)"/>
    <property type="match status" value="1"/>
</dbReference>
<keyword evidence="6" id="KW-0333">Golgi apparatus</keyword>
<dbReference type="PROSITE" id="PS50033">
    <property type="entry name" value="UBX"/>
    <property type="match status" value="1"/>
</dbReference>
<keyword evidence="7" id="KW-0446">Lipid-binding</keyword>
<dbReference type="SUPFAM" id="SSF54236">
    <property type="entry name" value="Ubiquitin-like"/>
    <property type="match status" value="1"/>
</dbReference>
<dbReference type="Gene3D" id="1.10.8.10">
    <property type="entry name" value="DNA helicase RuvA subunit, C-terminal domain"/>
    <property type="match status" value="1"/>
</dbReference>
<dbReference type="GO" id="GO:0007030">
    <property type="term" value="P:Golgi organization"/>
    <property type="evidence" value="ECO:0007669"/>
    <property type="project" value="TreeGrafter"/>
</dbReference>
<evidence type="ECO:0000259" key="13">
    <source>
        <dbReference type="PROSITE" id="PS51399"/>
    </source>
</evidence>
<evidence type="ECO:0000256" key="8">
    <source>
        <dbReference type="ARBA" id="ARBA00023212"/>
    </source>
</evidence>
<keyword evidence="8" id="KW-0206">Cytoskeleton</keyword>
<dbReference type="Proteomes" id="UP000694845">
    <property type="component" value="Unplaced"/>
</dbReference>
<dbReference type="KEGG" id="aplc:110981146"/>
<evidence type="ECO:0000256" key="2">
    <source>
        <dbReference type="ARBA" id="ARBA00004300"/>
    </source>
</evidence>
<dbReference type="GO" id="GO:0043130">
    <property type="term" value="F:ubiquitin binding"/>
    <property type="evidence" value="ECO:0007669"/>
    <property type="project" value="TreeGrafter"/>
</dbReference>
<evidence type="ECO:0000256" key="5">
    <source>
        <dbReference type="ARBA" id="ARBA00022490"/>
    </source>
</evidence>
<accession>A0A8B7YNV3</accession>
<feature type="compositionally biased region" description="Polar residues" evidence="11">
    <location>
        <begin position="325"/>
        <end position="334"/>
    </location>
</feature>
<dbReference type="GO" id="GO:0005829">
    <property type="term" value="C:cytosol"/>
    <property type="evidence" value="ECO:0007669"/>
    <property type="project" value="TreeGrafter"/>
</dbReference>
<name>A0A8B7YNV3_ACAPL</name>
<dbReference type="CDD" id="cd14348">
    <property type="entry name" value="UBA_p47"/>
    <property type="match status" value="1"/>
</dbReference>
<dbReference type="GO" id="GO:1990730">
    <property type="term" value="C:VCP-NSFL1C complex"/>
    <property type="evidence" value="ECO:0007669"/>
    <property type="project" value="UniProtKB-ARBA"/>
</dbReference>
<dbReference type="SMART" id="SM00553">
    <property type="entry name" value="SEP"/>
    <property type="match status" value="1"/>
</dbReference>
<feature type="region of interest" description="Disordered" evidence="11">
    <location>
        <begin position="297"/>
        <end position="334"/>
    </location>
</feature>
<keyword evidence="9" id="KW-0539">Nucleus</keyword>
<evidence type="ECO:0000259" key="12">
    <source>
        <dbReference type="PROSITE" id="PS50033"/>
    </source>
</evidence>
<reference evidence="15" key="1">
    <citation type="submission" date="2025-08" db="UniProtKB">
        <authorList>
            <consortium name="RefSeq"/>
        </authorList>
    </citation>
    <scope>IDENTIFICATION</scope>
</reference>
<evidence type="ECO:0000256" key="3">
    <source>
        <dbReference type="ARBA" id="ARBA00004348"/>
    </source>
</evidence>
<evidence type="ECO:0000256" key="7">
    <source>
        <dbReference type="ARBA" id="ARBA00023121"/>
    </source>
</evidence>
<comment type="subcellular location">
    <subcellularLocation>
        <location evidence="2">Cytoplasm</location>
        <location evidence="2">Cytoskeleton</location>
        <location evidence="2">Microtubule organizing center</location>
        <location evidence="2">Centrosome</location>
    </subcellularLocation>
    <subcellularLocation>
        <location evidence="3">Golgi apparatus</location>
        <location evidence="3">Golgi stack</location>
    </subcellularLocation>
    <subcellularLocation>
        <location evidence="1">Nucleus</location>
    </subcellularLocation>
</comment>
<dbReference type="SUPFAM" id="SSF46934">
    <property type="entry name" value="UBA-like"/>
    <property type="match status" value="1"/>
</dbReference>
<evidence type="ECO:0000256" key="4">
    <source>
        <dbReference type="ARBA" id="ARBA00019548"/>
    </source>
</evidence>
<dbReference type="GO" id="GO:0043161">
    <property type="term" value="P:proteasome-mediated ubiquitin-dependent protein catabolic process"/>
    <property type="evidence" value="ECO:0007669"/>
    <property type="project" value="TreeGrafter"/>
</dbReference>
<feature type="region of interest" description="Disordered" evidence="11">
    <location>
        <begin position="168"/>
        <end position="219"/>
    </location>
</feature>
<evidence type="ECO:0000256" key="6">
    <source>
        <dbReference type="ARBA" id="ARBA00023034"/>
    </source>
</evidence>
<dbReference type="SMART" id="SM00166">
    <property type="entry name" value="UBX"/>
    <property type="match status" value="1"/>
</dbReference>
<feature type="domain" description="SEP" evidence="13">
    <location>
        <begin position="222"/>
        <end position="287"/>
    </location>
</feature>
<feature type="domain" description="UBX" evidence="12">
    <location>
        <begin position="335"/>
        <end position="412"/>
    </location>
</feature>
<dbReference type="InterPro" id="IPR001012">
    <property type="entry name" value="UBX_dom"/>
</dbReference>
<evidence type="ECO:0000313" key="15">
    <source>
        <dbReference type="RefSeq" id="XP_022094135.1"/>
    </source>
</evidence>
<dbReference type="GO" id="GO:0005813">
    <property type="term" value="C:centrosome"/>
    <property type="evidence" value="ECO:0007669"/>
    <property type="project" value="UniProtKB-SubCell"/>
</dbReference>
<dbReference type="GeneID" id="110981146"/>
<keyword evidence="14" id="KW-1185">Reference proteome</keyword>
<feature type="compositionally biased region" description="Low complexity" evidence="11">
    <location>
        <begin position="176"/>
        <end position="187"/>
    </location>
</feature>
<keyword evidence="5" id="KW-0963">Cytoplasm</keyword>
<dbReference type="OMA" id="NKDHTDK"/>
<dbReference type="Gene3D" id="3.10.20.90">
    <property type="entry name" value="Phosphatidylinositol 3-kinase Catalytic Subunit, Chain A, domain 1"/>
    <property type="match status" value="1"/>
</dbReference>
<dbReference type="InterPro" id="IPR036241">
    <property type="entry name" value="NSFL1C_SEP_dom_sf"/>
</dbReference>
<organism evidence="14 15">
    <name type="scientific">Acanthaster planci</name>
    <name type="common">Crown-of-thorns starfish</name>
    <dbReference type="NCBI Taxonomy" id="133434"/>
    <lineage>
        <taxon>Eukaryota</taxon>
        <taxon>Metazoa</taxon>
        <taxon>Echinodermata</taxon>
        <taxon>Eleutherozoa</taxon>
        <taxon>Asterozoa</taxon>
        <taxon>Asteroidea</taxon>
        <taxon>Valvatacea</taxon>
        <taxon>Valvatida</taxon>
        <taxon>Acanthasteridae</taxon>
        <taxon>Acanthaster</taxon>
    </lineage>
</organism>
<dbReference type="AlphaFoldDB" id="A0A8B7YNV3"/>
<dbReference type="GO" id="GO:0031468">
    <property type="term" value="P:nuclear membrane reassembly"/>
    <property type="evidence" value="ECO:0007669"/>
    <property type="project" value="TreeGrafter"/>
</dbReference>
<dbReference type="Pfam" id="PF08059">
    <property type="entry name" value="SEP"/>
    <property type="match status" value="1"/>
</dbReference>
<evidence type="ECO:0000256" key="10">
    <source>
        <dbReference type="ARBA" id="ARBA00030329"/>
    </source>
</evidence>
<evidence type="ECO:0000313" key="14">
    <source>
        <dbReference type="Proteomes" id="UP000694845"/>
    </source>
</evidence>
<dbReference type="PROSITE" id="PS51399">
    <property type="entry name" value="SEP"/>
    <property type="match status" value="1"/>
</dbReference>
<dbReference type="GO" id="GO:0005634">
    <property type="term" value="C:nucleus"/>
    <property type="evidence" value="ECO:0007669"/>
    <property type="project" value="UniProtKB-SubCell"/>
</dbReference>
<dbReference type="SUPFAM" id="SSF102848">
    <property type="entry name" value="NSFL1 (p97 ATPase) cofactor p47, SEP domain"/>
    <property type="match status" value="1"/>
</dbReference>
<sequence length="414" mass="44388">MADEAQKAGLIADFAGVTGVDADRAKFYLESSGWQLQIALGSFYDNDGGNDGADDDVLFHEASDEFRPSNLRQPEVVDLSADEPETEGAPLAVRGTGRNRPPAPSSRFHTVSDFARDTGADSDSDEEGQAFYAGGADHGSGQQVVGPRKKKSNTDSMINDLFKSAREHGAQEVGAGSSSTSEGTPSSFIFKGAGYRLGDSESGPARPEPGTVGTLPGKEPRGRNIILKLWRNGFSVDDGELRGFKDPQNADFLNAISKGQIPMELIREAKGGEVNLDLEDHRDEEYTRPKVKVKPFSGQGSMLGSPVPTVVSTPASASAAKQDEASANQSVSLDESQPVTSIQIRLADGTRLVRKFNHSHTVADVRRYITTARPVYAGQLFALMTTFPNKELTEDSQTLADGKLLNAVIVQRLK</sequence>
<dbReference type="RefSeq" id="XP_022094135.1">
    <property type="nucleotide sequence ID" value="XM_022238443.1"/>
</dbReference>
<proteinExistence type="predicted"/>
<dbReference type="OrthoDB" id="25887at2759"/>
<protein>
    <recommendedName>
        <fullName evidence="4">NSFL1 cofactor p47</fullName>
    </recommendedName>
    <alternativeName>
        <fullName evidence="10">p97 cofactor p47</fullName>
    </alternativeName>
</protein>
<dbReference type="GO" id="GO:0008289">
    <property type="term" value="F:lipid binding"/>
    <property type="evidence" value="ECO:0007669"/>
    <property type="project" value="UniProtKB-KW"/>
</dbReference>
<dbReference type="PANTHER" id="PTHR23333:SF20">
    <property type="entry name" value="NSFL1 COFACTOR P47"/>
    <property type="match status" value="1"/>
</dbReference>
<gene>
    <name evidence="15" type="primary">LOC110981146</name>
</gene>
<dbReference type="FunFam" id="1.10.8.10:FF:000020">
    <property type="entry name" value="NSFL1 (p97) cofactor (p47)"/>
    <property type="match status" value="1"/>
</dbReference>
<evidence type="ECO:0000256" key="11">
    <source>
        <dbReference type="SAM" id="MobiDB-lite"/>
    </source>
</evidence>
<dbReference type="PANTHER" id="PTHR23333">
    <property type="entry name" value="UBX DOMAIN CONTAINING PROTEIN"/>
    <property type="match status" value="1"/>
</dbReference>
<dbReference type="InterPro" id="IPR012989">
    <property type="entry name" value="SEP_domain"/>
</dbReference>
<dbReference type="Gene3D" id="3.30.420.210">
    <property type="entry name" value="SEP domain"/>
    <property type="match status" value="1"/>
</dbReference>
<feature type="compositionally biased region" description="Low complexity" evidence="11">
    <location>
        <begin position="305"/>
        <end position="320"/>
    </location>
</feature>
<dbReference type="InterPro" id="IPR009060">
    <property type="entry name" value="UBA-like_sf"/>
</dbReference>
<feature type="region of interest" description="Disordered" evidence="11">
    <location>
        <begin position="64"/>
        <end position="154"/>
    </location>
</feature>
<evidence type="ECO:0000256" key="9">
    <source>
        <dbReference type="ARBA" id="ARBA00023242"/>
    </source>
</evidence>
<dbReference type="Pfam" id="PF00789">
    <property type="entry name" value="UBX"/>
    <property type="match status" value="1"/>
</dbReference>
<dbReference type="GO" id="GO:0005795">
    <property type="term" value="C:Golgi stack"/>
    <property type="evidence" value="ECO:0007669"/>
    <property type="project" value="UniProtKB-SubCell"/>
</dbReference>
<dbReference type="InterPro" id="IPR029071">
    <property type="entry name" value="Ubiquitin-like_domsf"/>
</dbReference>
<dbReference type="GO" id="GO:0000045">
    <property type="term" value="P:autophagosome assembly"/>
    <property type="evidence" value="ECO:0007669"/>
    <property type="project" value="TreeGrafter"/>
</dbReference>
<evidence type="ECO:0000256" key="1">
    <source>
        <dbReference type="ARBA" id="ARBA00004123"/>
    </source>
</evidence>